<dbReference type="Proteomes" id="UP000541444">
    <property type="component" value="Unassembled WGS sequence"/>
</dbReference>
<dbReference type="GO" id="GO:0005829">
    <property type="term" value="C:cytosol"/>
    <property type="evidence" value="ECO:0007669"/>
    <property type="project" value="TreeGrafter"/>
</dbReference>
<comment type="caution">
    <text evidence="5">The sequence shown here is derived from an EMBL/GenBank/DDBJ whole genome shotgun (WGS) entry which is preliminary data.</text>
</comment>
<keyword evidence="4" id="KW-0862">Zinc</keyword>
<dbReference type="GO" id="GO:0008270">
    <property type="term" value="F:zinc ion binding"/>
    <property type="evidence" value="ECO:0007669"/>
    <property type="project" value="TreeGrafter"/>
</dbReference>
<evidence type="ECO:0000313" key="5">
    <source>
        <dbReference type="EMBL" id="KAF6138629.1"/>
    </source>
</evidence>
<dbReference type="PANTHER" id="PTHR43880">
    <property type="entry name" value="ALCOHOL DEHYDROGENASE"/>
    <property type="match status" value="1"/>
</dbReference>
<comment type="subunit">
    <text evidence="2">Homodimer.</text>
</comment>
<sequence>MTVNGQVLYHLFSCATWSEYTVVNVNYIVKIDSRIAFKHASLLAYAFSTKFGASWKETNVEKGSSVAVFGLRGVGLEVVEGT</sequence>
<dbReference type="PANTHER" id="PTHR43880:SF38">
    <property type="entry name" value="ALCOHOL DEHYDROGENASE-RELATED"/>
    <property type="match status" value="1"/>
</dbReference>
<dbReference type="AlphaFoldDB" id="A0A7J7L7U2"/>
<protein>
    <submittedName>
        <fullName evidence="5">Uncharacterized protein</fullName>
    </submittedName>
</protein>
<organism evidence="5 6">
    <name type="scientific">Kingdonia uniflora</name>
    <dbReference type="NCBI Taxonomy" id="39325"/>
    <lineage>
        <taxon>Eukaryota</taxon>
        <taxon>Viridiplantae</taxon>
        <taxon>Streptophyta</taxon>
        <taxon>Embryophyta</taxon>
        <taxon>Tracheophyta</taxon>
        <taxon>Spermatophyta</taxon>
        <taxon>Magnoliopsida</taxon>
        <taxon>Ranunculales</taxon>
        <taxon>Circaeasteraceae</taxon>
        <taxon>Kingdonia</taxon>
    </lineage>
</organism>
<keyword evidence="6" id="KW-1185">Reference proteome</keyword>
<evidence type="ECO:0000313" key="6">
    <source>
        <dbReference type="Proteomes" id="UP000541444"/>
    </source>
</evidence>
<dbReference type="GO" id="GO:0046294">
    <property type="term" value="P:formaldehyde catabolic process"/>
    <property type="evidence" value="ECO:0007669"/>
    <property type="project" value="TreeGrafter"/>
</dbReference>
<dbReference type="Gene3D" id="3.40.50.720">
    <property type="entry name" value="NAD(P)-binding Rossmann-like Domain"/>
    <property type="match status" value="1"/>
</dbReference>
<proteinExistence type="predicted"/>
<keyword evidence="3" id="KW-0479">Metal-binding</keyword>
<dbReference type="SUPFAM" id="SSF50129">
    <property type="entry name" value="GroES-like"/>
    <property type="match status" value="1"/>
</dbReference>
<dbReference type="OrthoDB" id="417550at2759"/>
<reference evidence="5 6" key="1">
    <citation type="journal article" date="2020" name="IScience">
        <title>Genome Sequencing of the Endangered Kingdonia uniflora (Circaeasteraceae, Ranunculales) Reveals Potential Mechanisms of Evolutionary Specialization.</title>
        <authorList>
            <person name="Sun Y."/>
            <person name="Deng T."/>
            <person name="Zhang A."/>
            <person name="Moore M.J."/>
            <person name="Landis J.B."/>
            <person name="Lin N."/>
            <person name="Zhang H."/>
            <person name="Zhang X."/>
            <person name="Huang J."/>
            <person name="Zhang X."/>
            <person name="Sun H."/>
            <person name="Wang H."/>
        </authorList>
    </citation>
    <scope>NUCLEOTIDE SEQUENCE [LARGE SCALE GENOMIC DNA]</scope>
    <source>
        <strain evidence="5">TB1705</strain>
        <tissue evidence="5">Leaf</tissue>
    </source>
</reference>
<dbReference type="InterPro" id="IPR011032">
    <property type="entry name" value="GroES-like_sf"/>
</dbReference>
<accession>A0A7J7L7U2</accession>
<gene>
    <name evidence="5" type="ORF">GIB67_032523</name>
</gene>
<dbReference type="Gene3D" id="3.90.180.10">
    <property type="entry name" value="Medium-chain alcohol dehydrogenases, catalytic domain"/>
    <property type="match status" value="1"/>
</dbReference>
<dbReference type="EMBL" id="JACGCM010002568">
    <property type="protein sequence ID" value="KAF6138629.1"/>
    <property type="molecule type" value="Genomic_DNA"/>
</dbReference>
<evidence type="ECO:0000256" key="1">
    <source>
        <dbReference type="ARBA" id="ARBA00001947"/>
    </source>
</evidence>
<name>A0A7J7L7U2_9MAGN</name>
<dbReference type="GO" id="GO:0051903">
    <property type="term" value="F:S-(hydroxymethyl)glutathione dehydrogenase [NAD(P)+] activity"/>
    <property type="evidence" value="ECO:0007669"/>
    <property type="project" value="TreeGrafter"/>
</dbReference>
<evidence type="ECO:0000256" key="2">
    <source>
        <dbReference type="ARBA" id="ARBA00011738"/>
    </source>
</evidence>
<evidence type="ECO:0000256" key="3">
    <source>
        <dbReference type="ARBA" id="ARBA00022723"/>
    </source>
</evidence>
<evidence type="ECO:0000256" key="4">
    <source>
        <dbReference type="ARBA" id="ARBA00022833"/>
    </source>
</evidence>
<comment type="cofactor">
    <cofactor evidence="1">
        <name>Zn(2+)</name>
        <dbReference type="ChEBI" id="CHEBI:29105"/>
    </cofactor>
</comment>